<keyword evidence="4" id="KW-1185">Reference proteome</keyword>
<evidence type="ECO:0000256" key="1">
    <source>
        <dbReference type="SAM" id="MobiDB-lite"/>
    </source>
</evidence>
<dbReference type="EMBL" id="JAVFKY010000005">
    <property type="protein sequence ID" value="KAK5575951.1"/>
    <property type="molecule type" value="Genomic_DNA"/>
</dbReference>
<name>A0AAN7TU13_9MYCE</name>
<feature type="transmembrane region" description="Helical" evidence="2">
    <location>
        <begin position="124"/>
        <end position="146"/>
    </location>
</feature>
<reference evidence="3 4" key="1">
    <citation type="submission" date="2023-11" db="EMBL/GenBank/DDBJ databases">
        <title>Dfirmibasis_genome.</title>
        <authorList>
            <person name="Edelbroek B."/>
            <person name="Kjellin J."/>
            <person name="Jerlstrom-Hultqvist J."/>
            <person name="Soderbom F."/>
        </authorList>
    </citation>
    <scope>NUCLEOTIDE SEQUENCE [LARGE SCALE GENOMIC DNA]</scope>
    <source>
        <strain evidence="3 4">TNS-C-14</strain>
    </source>
</reference>
<evidence type="ECO:0008006" key="5">
    <source>
        <dbReference type="Google" id="ProtNLM"/>
    </source>
</evidence>
<dbReference type="AlphaFoldDB" id="A0AAN7TU13"/>
<organism evidence="3 4">
    <name type="scientific">Dictyostelium firmibasis</name>
    <dbReference type="NCBI Taxonomy" id="79012"/>
    <lineage>
        <taxon>Eukaryota</taxon>
        <taxon>Amoebozoa</taxon>
        <taxon>Evosea</taxon>
        <taxon>Eumycetozoa</taxon>
        <taxon>Dictyostelia</taxon>
        <taxon>Dictyosteliales</taxon>
        <taxon>Dictyosteliaceae</taxon>
        <taxon>Dictyostelium</taxon>
    </lineage>
</organism>
<sequence>MIESCEESSSSIASSNNQNDKTSLLNHQKNNPLNNQSYQSLFIKPTKEIVIVERGHDGKFSIIIPKILESVFTIQEYTYLVNRINNYRTPSQSFYILMMIFQVLLFLITVSLSFYFLIVGNKLYGLGFFLLFLSILSLIGITATYFKKTNDYIEEVQEFYKKLSSNYEIKSVRFYGKFKKIGCESFYSIVNSHLLIEIPKSLDQNSPVLNQKVPLYSLYNYGTFDQKFYDINNNISNTIPLNNSLPTQTTEKENKK</sequence>
<accession>A0AAN7TU13</accession>
<feature type="region of interest" description="Disordered" evidence="1">
    <location>
        <begin position="1"/>
        <end position="26"/>
    </location>
</feature>
<gene>
    <name evidence="3" type="ORF">RB653_007086</name>
</gene>
<evidence type="ECO:0000256" key="2">
    <source>
        <dbReference type="SAM" id="Phobius"/>
    </source>
</evidence>
<comment type="caution">
    <text evidence="3">The sequence shown here is derived from an EMBL/GenBank/DDBJ whole genome shotgun (WGS) entry which is preliminary data.</text>
</comment>
<proteinExistence type="predicted"/>
<keyword evidence="2" id="KW-1133">Transmembrane helix</keyword>
<feature type="compositionally biased region" description="Polar residues" evidence="1">
    <location>
        <begin position="16"/>
        <end position="26"/>
    </location>
</feature>
<protein>
    <recommendedName>
        <fullName evidence="5">Transmembrane protein</fullName>
    </recommendedName>
</protein>
<dbReference type="Proteomes" id="UP001344447">
    <property type="component" value="Unassembled WGS sequence"/>
</dbReference>
<keyword evidence="2" id="KW-0472">Membrane</keyword>
<evidence type="ECO:0000313" key="4">
    <source>
        <dbReference type="Proteomes" id="UP001344447"/>
    </source>
</evidence>
<feature type="transmembrane region" description="Helical" evidence="2">
    <location>
        <begin position="94"/>
        <end position="118"/>
    </location>
</feature>
<evidence type="ECO:0000313" key="3">
    <source>
        <dbReference type="EMBL" id="KAK5575951.1"/>
    </source>
</evidence>
<keyword evidence="2" id="KW-0812">Transmembrane</keyword>